<evidence type="ECO:0000259" key="1">
    <source>
        <dbReference type="Pfam" id="PF08241"/>
    </source>
</evidence>
<comment type="caution">
    <text evidence="2">The sequence shown here is derived from an EMBL/GenBank/DDBJ whole genome shotgun (WGS) entry which is preliminary data.</text>
</comment>
<dbReference type="PANTHER" id="PTHR43591">
    <property type="entry name" value="METHYLTRANSFERASE"/>
    <property type="match status" value="1"/>
</dbReference>
<keyword evidence="2" id="KW-0808">Transferase</keyword>
<reference evidence="2" key="1">
    <citation type="submission" date="2021-01" db="EMBL/GenBank/DDBJ databases">
        <title>Whole genome shotgun sequence of Rugosimonospora africana NBRC 104875.</title>
        <authorList>
            <person name="Komaki H."/>
            <person name="Tamura T."/>
        </authorList>
    </citation>
    <scope>NUCLEOTIDE SEQUENCE</scope>
    <source>
        <strain evidence="2">NBRC 104875</strain>
    </source>
</reference>
<keyword evidence="2" id="KW-0489">Methyltransferase</keyword>
<feature type="domain" description="Methyltransferase type 11" evidence="1">
    <location>
        <begin position="47"/>
        <end position="139"/>
    </location>
</feature>
<name>A0A8J3QWI7_9ACTN</name>
<dbReference type="Gene3D" id="3.40.50.150">
    <property type="entry name" value="Vaccinia Virus protein VP39"/>
    <property type="match status" value="1"/>
</dbReference>
<dbReference type="EMBL" id="BONZ01000056">
    <property type="protein sequence ID" value="GIH17669.1"/>
    <property type="molecule type" value="Genomic_DNA"/>
</dbReference>
<evidence type="ECO:0000313" key="2">
    <source>
        <dbReference type="EMBL" id="GIH17669.1"/>
    </source>
</evidence>
<dbReference type="RefSeq" id="WP_203921213.1">
    <property type="nucleotide sequence ID" value="NZ_BONZ01000056.1"/>
</dbReference>
<protein>
    <submittedName>
        <fullName evidence="2">Methyltransferase</fullName>
    </submittedName>
</protein>
<dbReference type="PANTHER" id="PTHR43591:SF24">
    <property type="entry name" value="2-METHOXY-6-POLYPRENYL-1,4-BENZOQUINOL METHYLASE, MITOCHONDRIAL"/>
    <property type="match status" value="1"/>
</dbReference>
<dbReference type="Proteomes" id="UP000642748">
    <property type="component" value="Unassembled WGS sequence"/>
</dbReference>
<organism evidence="2 3">
    <name type="scientific">Rugosimonospora africana</name>
    <dbReference type="NCBI Taxonomy" id="556532"/>
    <lineage>
        <taxon>Bacteria</taxon>
        <taxon>Bacillati</taxon>
        <taxon>Actinomycetota</taxon>
        <taxon>Actinomycetes</taxon>
        <taxon>Micromonosporales</taxon>
        <taxon>Micromonosporaceae</taxon>
        <taxon>Rugosimonospora</taxon>
    </lineage>
</organism>
<dbReference type="InterPro" id="IPR013216">
    <property type="entry name" value="Methyltransf_11"/>
</dbReference>
<gene>
    <name evidence="2" type="ORF">Raf01_58410</name>
</gene>
<dbReference type="Pfam" id="PF08241">
    <property type="entry name" value="Methyltransf_11"/>
    <property type="match status" value="1"/>
</dbReference>
<sequence length="265" mass="28850">MLPTEILDYYRAGGERSRLAEGHGRLEFLRTWDVLTRVLPPAPALVLDVGGATGVYAAPLARAGYRVHLVDPVPEHVADASALPGVTATLGDARTLPARDGSADAVLLLGPLYHLPDRDDRVSAWREAARVLRPGGVAVAATISRFASFFDGFVRGFVREARFRPIIDRVLESGEHHNTDGDERWFTTAYFHRPEELPDEVADAGLVLERVVATESPLWISGEALNDLLDEPGGPELVLDMVRQIEDEPSLLGASSHLLAIARRA</sequence>
<dbReference type="GO" id="GO:0032259">
    <property type="term" value="P:methylation"/>
    <property type="evidence" value="ECO:0007669"/>
    <property type="project" value="UniProtKB-KW"/>
</dbReference>
<dbReference type="AlphaFoldDB" id="A0A8J3QWI7"/>
<dbReference type="SUPFAM" id="SSF53335">
    <property type="entry name" value="S-adenosyl-L-methionine-dependent methyltransferases"/>
    <property type="match status" value="1"/>
</dbReference>
<dbReference type="InterPro" id="IPR029063">
    <property type="entry name" value="SAM-dependent_MTases_sf"/>
</dbReference>
<proteinExistence type="predicted"/>
<accession>A0A8J3QWI7</accession>
<dbReference type="GO" id="GO:0008757">
    <property type="term" value="F:S-adenosylmethionine-dependent methyltransferase activity"/>
    <property type="evidence" value="ECO:0007669"/>
    <property type="project" value="InterPro"/>
</dbReference>
<evidence type="ECO:0000313" key="3">
    <source>
        <dbReference type="Proteomes" id="UP000642748"/>
    </source>
</evidence>
<keyword evidence="3" id="KW-1185">Reference proteome</keyword>
<dbReference type="CDD" id="cd02440">
    <property type="entry name" value="AdoMet_MTases"/>
    <property type="match status" value="1"/>
</dbReference>